<keyword evidence="5" id="KW-0560">Oxidoreductase</keyword>
<dbReference type="STRING" id="22663.A0A2I0LBD5"/>
<keyword evidence="3 8" id="KW-0349">Heme</keyword>
<evidence type="ECO:0000256" key="8">
    <source>
        <dbReference type="PIRSR" id="PIRSR602401-1"/>
    </source>
</evidence>
<sequence length="504" mass="57745">MELQSSSLLLFISISLLIFRVLKIGLWSKSNRLNPNLPPGPWKLPIIGSLHHLFGPLPHRALRNLARKYGPLMHLQLGEVTLIVVSSPKLAKEVMKTHDINFASRPKVLGPRILTYGCTGINFSPYGEYWRQLRKIGMLELFSTKRIQSSRWIREEEASKLIQRITSNVGSPINLTEHLFSLAYTNIFRTAVGRKSTLQDPERFVKLINAALLAGSFAIEDTFPSYTFLRFISRTRSKVERLHREIDSILDNIITEHREAGIKTTGTDEDREDLIDALLTFEKRDNQGFSLSTSNIKAVIFDLFAAGGDTPQATLDWAMAEMIKNLTVLEKAQAEVRWVFKRQGGVREDGLSDLKYLKLVIKEVLRLHPPVTMLLPRECGERCEINGFEIPEKATVLIHAWAIGRDPEYWDEPETFDPERFLNSPIDHRGNNFEYIPFGAGRRMCPSMNLGLAFVEYQLATLLYHFDWKLPDGMKNEDLDMTETFSVVIRRKHDLYLIPTPYHP</sequence>
<gene>
    <name evidence="9" type="ORF">CRG98_002102</name>
</gene>
<reference evidence="9 10" key="1">
    <citation type="submission" date="2017-11" db="EMBL/GenBank/DDBJ databases">
        <title>De-novo sequencing of pomegranate (Punica granatum L.) genome.</title>
        <authorList>
            <person name="Akparov Z."/>
            <person name="Amiraslanov A."/>
            <person name="Hajiyeva S."/>
            <person name="Abbasov M."/>
            <person name="Kaur K."/>
            <person name="Hamwieh A."/>
            <person name="Solovyev V."/>
            <person name="Salamov A."/>
            <person name="Braich B."/>
            <person name="Kosarev P."/>
            <person name="Mahmoud A."/>
            <person name="Hajiyev E."/>
            <person name="Babayeva S."/>
            <person name="Izzatullayeva V."/>
            <person name="Mammadov A."/>
            <person name="Mammadov A."/>
            <person name="Sharifova S."/>
            <person name="Ojaghi J."/>
            <person name="Eynullazada K."/>
            <person name="Bayramov B."/>
            <person name="Abdulazimova A."/>
            <person name="Shahmuradov I."/>
        </authorList>
    </citation>
    <scope>NUCLEOTIDE SEQUENCE [LARGE SCALE GENOMIC DNA]</scope>
    <source>
        <strain evidence="10">cv. AG2017</strain>
        <tissue evidence="9">Leaf</tissue>
    </source>
</reference>
<dbReference type="GO" id="GO:0005506">
    <property type="term" value="F:iron ion binding"/>
    <property type="evidence" value="ECO:0007669"/>
    <property type="project" value="InterPro"/>
</dbReference>
<dbReference type="PANTHER" id="PTHR47955">
    <property type="entry name" value="CYTOCHROME P450 FAMILY 71 PROTEIN"/>
    <property type="match status" value="1"/>
</dbReference>
<evidence type="ECO:0000256" key="7">
    <source>
        <dbReference type="ARBA" id="ARBA00023033"/>
    </source>
</evidence>
<evidence type="ECO:0000313" key="10">
    <source>
        <dbReference type="Proteomes" id="UP000233551"/>
    </source>
</evidence>
<organism evidence="9 10">
    <name type="scientific">Punica granatum</name>
    <name type="common">Pomegranate</name>
    <dbReference type="NCBI Taxonomy" id="22663"/>
    <lineage>
        <taxon>Eukaryota</taxon>
        <taxon>Viridiplantae</taxon>
        <taxon>Streptophyta</taxon>
        <taxon>Embryophyta</taxon>
        <taxon>Tracheophyta</taxon>
        <taxon>Spermatophyta</taxon>
        <taxon>Magnoliopsida</taxon>
        <taxon>eudicotyledons</taxon>
        <taxon>Gunneridae</taxon>
        <taxon>Pentapetalae</taxon>
        <taxon>rosids</taxon>
        <taxon>malvids</taxon>
        <taxon>Myrtales</taxon>
        <taxon>Lythraceae</taxon>
        <taxon>Punica</taxon>
    </lineage>
</organism>
<dbReference type="AlphaFoldDB" id="A0A2I0LBD5"/>
<protein>
    <submittedName>
        <fullName evidence="9">Uncharacterized protein</fullName>
    </submittedName>
</protein>
<feature type="binding site" description="axial binding residue" evidence="8">
    <location>
        <position position="445"/>
    </location>
    <ligand>
        <name>heme</name>
        <dbReference type="ChEBI" id="CHEBI:30413"/>
    </ligand>
    <ligandPart>
        <name>Fe</name>
        <dbReference type="ChEBI" id="CHEBI:18248"/>
    </ligandPart>
</feature>
<name>A0A2I0LBD5_PUNGR</name>
<keyword evidence="10" id="KW-1185">Reference proteome</keyword>
<dbReference type="CDD" id="cd11072">
    <property type="entry name" value="CYP71-like"/>
    <property type="match status" value="1"/>
</dbReference>
<dbReference type="FunFam" id="1.10.630.10:FF:000043">
    <property type="entry name" value="Cytochrome P450 99A2"/>
    <property type="match status" value="1"/>
</dbReference>
<accession>A0A2I0LBD5</accession>
<dbReference type="OrthoDB" id="2789670at2759"/>
<dbReference type="GeneID" id="116213058"/>
<dbReference type="InterPro" id="IPR036396">
    <property type="entry name" value="Cyt_P450_sf"/>
</dbReference>
<evidence type="ECO:0000256" key="1">
    <source>
        <dbReference type="ARBA" id="ARBA00001971"/>
    </source>
</evidence>
<keyword evidence="6 8" id="KW-0408">Iron</keyword>
<dbReference type="InterPro" id="IPR002401">
    <property type="entry name" value="Cyt_P450_E_grp-I"/>
</dbReference>
<comment type="caution">
    <text evidence="9">The sequence shown here is derived from an EMBL/GenBank/DDBJ whole genome shotgun (WGS) entry which is preliminary data.</text>
</comment>
<dbReference type="InterPro" id="IPR001128">
    <property type="entry name" value="Cyt_P450"/>
</dbReference>
<dbReference type="GO" id="GO:0020037">
    <property type="term" value="F:heme binding"/>
    <property type="evidence" value="ECO:0007669"/>
    <property type="project" value="InterPro"/>
</dbReference>
<comment type="similarity">
    <text evidence="2">Belongs to the cytochrome P450 family.</text>
</comment>
<dbReference type="SUPFAM" id="SSF48264">
    <property type="entry name" value="Cytochrome P450"/>
    <property type="match status" value="1"/>
</dbReference>
<proteinExistence type="inferred from homology"/>
<dbReference type="Proteomes" id="UP000233551">
    <property type="component" value="Unassembled WGS sequence"/>
</dbReference>
<dbReference type="GO" id="GO:0004497">
    <property type="term" value="F:monooxygenase activity"/>
    <property type="evidence" value="ECO:0007669"/>
    <property type="project" value="UniProtKB-KW"/>
</dbReference>
<keyword evidence="4 8" id="KW-0479">Metal-binding</keyword>
<dbReference type="EMBL" id="PGOL01000091">
    <property type="protein sequence ID" value="PKI77496.1"/>
    <property type="molecule type" value="Genomic_DNA"/>
</dbReference>
<evidence type="ECO:0000256" key="3">
    <source>
        <dbReference type="ARBA" id="ARBA00022617"/>
    </source>
</evidence>
<dbReference type="GO" id="GO:0016705">
    <property type="term" value="F:oxidoreductase activity, acting on paired donors, with incorporation or reduction of molecular oxygen"/>
    <property type="evidence" value="ECO:0007669"/>
    <property type="project" value="InterPro"/>
</dbReference>
<evidence type="ECO:0000256" key="5">
    <source>
        <dbReference type="ARBA" id="ARBA00023002"/>
    </source>
</evidence>
<keyword evidence="7" id="KW-0503">Monooxygenase</keyword>
<dbReference type="PRINTS" id="PR00385">
    <property type="entry name" value="P450"/>
</dbReference>
<comment type="cofactor">
    <cofactor evidence="1 8">
        <name>heme</name>
        <dbReference type="ChEBI" id="CHEBI:30413"/>
    </cofactor>
</comment>
<evidence type="ECO:0000256" key="2">
    <source>
        <dbReference type="ARBA" id="ARBA00010617"/>
    </source>
</evidence>
<dbReference type="PRINTS" id="PR00463">
    <property type="entry name" value="EP450I"/>
</dbReference>
<evidence type="ECO:0000313" key="9">
    <source>
        <dbReference type="EMBL" id="PKI77496.1"/>
    </source>
</evidence>
<dbReference type="Pfam" id="PF00067">
    <property type="entry name" value="p450"/>
    <property type="match status" value="1"/>
</dbReference>
<evidence type="ECO:0000256" key="4">
    <source>
        <dbReference type="ARBA" id="ARBA00022723"/>
    </source>
</evidence>
<evidence type="ECO:0000256" key="6">
    <source>
        <dbReference type="ARBA" id="ARBA00023004"/>
    </source>
</evidence>
<dbReference type="Gene3D" id="1.10.630.10">
    <property type="entry name" value="Cytochrome P450"/>
    <property type="match status" value="1"/>
</dbReference>
<dbReference type="PANTHER" id="PTHR47955:SF8">
    <property type="entry name" value="CYTOCHROME P450 71D11-LIKE"/>
    <property type="match status" value="1"/>
</dbReference>